<dbReference type="InterPro" id="IPR059064">
    <property type="entry name" value="TYRAAT2_C"/>
</dbReference>
<evidence type="ECO:0000313" key="4">
    <source>
        <dbReference type="Proteomes" id="UP000324209"/>
    </source>
</evidence>
<dbReference type="InterPro" id="IPR045011">
    <property type="entry name" value="TYRAAT1/2"/>
</dbReference>
<dbReference type="GO" id="GO:0004665">
    <property type="term" value="F:prephenate dehydrogenase (NADP+) activity"/>
    <property type="evidence" value="ECO:0007669"/>
    <property type="project" value="InterPro"/>
</dbReference>
<keyword evidence="1" id="KW-0560">Oxidoreductase</keyword>
<dbReference type="EMBL" id="CP036150">
    <property type="protein sequence ID" value="QEN07936.1"/>
    <property type="molecule type" value="Genomic_DNA"/>
</dbReference>
<dbReference type="KEGG" id="ock:EXM22_08050"/>
<dbReference type="GO" id="GO:0070403">
    <property type="term" value="F:NAD+ binding"/>
    <property type="evidence" value="ECO:0007669"/>
    <property type="project" value="InterPro"/>
</dbReference>
<dbReference type="InterPro" id="IPR008927">
    <property type="entry name" value="6-PGluconate_DH-like_C_sf"/>
</dbReference>
<dbReference type="SUPFAM" id="SSF48179">
    <property type="entry name" value="6-phosphogluconate dehydrogenase C-terminal domain-like"/>
    <property type="match status" value="1"/>
</dbReference>
<dbReference type="SUPFAM" id="SSF51735">
    <property type="entry name" value="NAD(P)-binding Rossmann-fold domains"/>
    <property type="match status" value="1"/>
</dbReference>
<dbReference type="GO" id="GO:0008977">
    <property type="term" value="F:prephenate dehydrogenase (NAD+) activity"/>
    <property type="evidence" value="ECO:0007669"/>
    <property type="project" value="InterPro"/>
</dbReference>
<proteinExistence type="predicted"/>
<dbReference type="PANTHER" id="PTHR43207">
    <property type="entry name" value="AROGENATE DEHYDROGENASE-RELATED"/>
    <property type="match status" value="1"/>
</dbReference>
<protein>
    <submittedName>
        <fullName evidence="3">Prephenate dehydrogenase/arogenate dehydrogenase family protein</fullName>
    </submittedName>
</protein>
<keyword evidence="4" id="KW-1185">Reference proteome</keyword>
<evidence type="ECO:0000256" key="1">
    <source>
        <dbReference type="ARBA" id="ARBA00023002"/>
    </source>
</evidence>
<dbReference type="GO" id="GO:0006571">
    <property type="term" value="P:tyrosine biosynthetic process"/>
    <property type="evidence" value="ECO:0007669"/>
    <property type="project" value="InterPro"/>
</dbReference>
<dbReference type="Pfam" id="PF02153">
    <property type="entry name" value="PDH_N"/>
    <property type="match status" value="1"/>
</dbReference>
<dbReference type="InterPro" id="IPR003099">
    <property type="entry name" value="Prephen_DH"/>
</dbReference>
<dbReference type="Gene3D" id="3.40.50.720">
    <property type="entry name" value="NAD(P)-binding Rossmann-like Domain"/>
    <property type="match status" value="1"/>
</dbReference>
<dbReference type="Gene3D" id="1.10.3660.10">
    <property type="entry name" value="6-phosphogluconate dehydrogenase C-terminal like domain"/>
    <property type="match status" value="1"/>
</dbReference>
<reference evidence="3 4" key="1">
    <citation type="submission" date="2019-02" db="EMBL/GenBank/DDBJ databases">
        <title>Complete Genome Sequence and Methylome Analysis of free living Spirochaetas.</title>
        <authorList>
            <person name="Fomenkov A."/>
            <person name="Dubinina G."/>
            <person name="Leshcheva N."/>
            <person name="Mikheeva N."/>
            <person name="Grabovich M."/>
            <person name="Vincze T."/>
            <person name="Roberts R.J."/>
        </authorList>
    </citation>
    <scope>NUCLEOTIDE SEQUENCE [LARGE SCALE GENOMIC DNA]</scope>
    <source>
        <strain evidence="3 4">K2</strain>
    </source>
</reference>
<dbReference type="PROSITE" id="PS51176">
    <property type="entry name" value="PDH_ADH"/>
    <property type="match status" value="1"/>
</dbReference>
<dbReference type="InterPro" id="IPR036291">
    <property type="entry name" value="NAD(P)-bd_dom_sf"/>
</dbReference>
<dbReference type="GO" id="GO:0033730">
    <property type="term" value="F:arogenate dehydrogenase (NADP+) activity"/>
    <property type="evidence" value="ECO:0007669"/>
    <property type="project" value="InterPro"/>
</dbReference>
<accession>A0A5C1QMZ2</accession>
<dbReference type="AlphaFoldDB" id="A0A5C1QMZ2"/>
<name>A0A5C1QMZ2_9SPIO</name>
<dbReference type="Pfam" id="PF26213">
    <property type="entry name" value="TYRAAT1_C"/>
    <property type="match status" value="1"/>
</dbReference>
<organism evidence="3 4">
    <name type="scientific">Oceanispirochaeta crateris</name>
    <dbReference type="NCBI Taxonomy" id="2518645"/>
    <lineage>
        <taxon>Bacteria</taxon>
        <taxon>Pseudomonadati</taxon>
        <taxon>Spirochaetota</taxon>
        <taxon>Spirochaetia</taxon>
        <taxon>Spirochaetales</taxon>
        <taxon>Spirochaetaceae</taxon>
        <taxon>Oceanispirochaeta</taxon>
    </lineage>
</organism>
<dbReference type="InterPro" id="IPR046826">
    <property type="entry name" value="PDH_N"/>
</dbReference>
<dbReference type="OrthoDB" id="9802008at2"/>
<sequence>MQISVYGLGRFGAFWASILSESFQVKGYSRNPDRITPPGVLRVDLEELMDCHVLFLCNAISSMEQVLPVIAPLVKPGTLVVDTCSVKVYPTDMMFKYLPESVEILGSHPMFGPDSGKNGVEGLPIVLCKKRISDEQYILWKDLFRNMGLAVQEMTAHEHDREAAYTQGITHFIGRTLDELKLHPSSMATTGYSGLLDIVKQTCNDPWQLFIDLQKYNPYTSRMRQDLHKGLEKMLGTFDSIESLGDQNGRNSFPKD</sequence>
<dbReference type="Proteomes" id="UP000324209">
    <property type="component" value="Chromosome"/>
</dbReference>
<gene>
    <name evidence="3" type="ORF">EXM22_08050</name>
</gene>
<evidence type="ECO:0000259" key="2">
    <source>
        <dbReference type="PROSITE" id="PS51176"/>
    </source>
</evidence>
<evidence type="ECO:0000313" key="3">
    <source>
        <dbReference type="EMBL" id="QEN07936.1"/>
    </source>
</evidence>
<dbReference type="RefSeq" id="WP_149486016.1">
    <property type="nucleotide sequence ID" value="NZ_CP036150.1"/>
</dbReference>
<feature type="domain" description="Prephenate/arogenate dehydrogenase" evidence="2">
    <location>
        <begin position="1"/>
        <end position="256"/>
    </location>
</feature>
<dbReference type="PANTHER" id="PTHR43207:SF4">
    <property type="entry name" value="AROGENATE DEHYDROGENASE 2, CHLOROPLASTIC"/>
    <property type="match status" value="1"/>
</dbReference>